<dbReference type="RefSeq" id="XP_004342246.1">
    <property type="nucleotide sequence ID" value="XM_004342197.1"/>
</dbReference>
<dbReference type="GO" id="GO:0001522">
    <property type="term" value="P:pseudouridine synthesis"/>
    <property type="evidence" value="ECO:0007669"/>
    <property type="project" value="InterPro"/>
</dbReference>
<dbReference type="VEuPathDB" id="AmoebaDB:ACA1_115760"/>
<dbReference type="AlphaFoldDB" id="L8H6R7"/>
<dbReference type="SUPFAM" id="SSF55120">
    <property type="entry name" value="Pseudouridine synthase"/>
    <property type="match status" value="1"/>
</dbReference>
<organism evidence="1 2">
    <name type="scientific">Acanthamoeba castellanii (strain ATCC 30010 / Neff)</name>
    <dbReference type="NCBI Taxonomy" id="1257118"/>
    <lineage>
        <taxon>Eukaryota</taxon>
        <taxon>Amoebozoa</taxon>
        <taxon>Discosea</taxon>
        <taxon>Longamoebia</taxon>
        <taxon>Centramoebida</taxon>
        <taxon>Acanthamoebidae</taxon>
        <taxon>Acanthamoeba</taxon>
    </lineage>
</organism>
<dbReference type="GO" id="GO:0003723">
    <property type="term" value="F:RNA binding"/>
    <property type="evidence" value="ECO:0007669"/>
    <property type="project" value="InterPro"/>
</dbReference>
<dbReference type="GeneID" id="14920980"/>
<dbReference type="Gene3D" id="3.30.2350.10">
    <property type="entry name" value="Pseudouridine synthase"/>
    <property type="match status" value="1"/>
</dbReference>
<reference evidence="1 2" key="1">
    <citation type="journal article" date="2013" name="Genome Biol.">
        <title>Genome of Acanthamoeba castellanii highlights extensive lateral gene transfer and early evolution of tyrosine kinase signaling.</title>
        <authorList>
            <person name="Clarke M."/>
            <person name="Lohan A.J."/>
            <person name="Liu B."/>
            <person name="Lagkouvardos I."/>
            <person name="Roy S."/>
            <person name="Zafar N."/>
            <person name="Bertelli C."/>
            <person name="Schilde C."/>
            <person name="Kianianmomeni A."/>
            <person name="Burglin T.R."/>
            <person name="Frech C."/>
            <person name="Turcotte B."/>
            <person name="Kopec K.O."/>
            <person name="Synnott J.M."/>
            <person name="Choo C."/>
            <person name="Paponov I."/>
            <person name="Finkler A."/>
            <person name="Soon Heng Tan C."/>
            <person name="Hutchins A.P."/>
            <person name="Weinmeier T."/>
            <person name="Rattei T."/>
            <person name="Chu J.S."/>
            <person name="Gimenez G."/>
            <person name="Irimia M."/>
            <person name="Rigden D.J."/>
            <person name="Fitzpatrick D.A."/>
            <person name="Lorenzo-Morales J."/>
            <person name="Bateman A."/>
            <person name="Chiu C.H."/>
            <person name="Tang P."/>
            <person name="Hegemann P."/>
            <person name="Fromm H."/>
            <person name="Raoult D."/>
            <person name="Greub G."/>
            <person name="Miranda-Saavedra D."/>
            <person name="Chen N."/>
            <person name="Nash P."/>
            <person name="Ginger M.L."/>
            <person name="Horn M."/>
            <person name="Schaap P."/>
            <person name="Caler L."/>
            <person name="Loftus B."/>
        </authorList>
    </citation>
    <scope>NUCLEOTIDE SEQUENCE [LARGE SCALE GENOMIC DNA]</scope>
    <source>
        <strain evidence="1 2">Neff</strain>
    </source>
</reference>
<proteinExistence type="predicted"/>
<dbReference type="Proteomes" id="UP000011083">
    <property type="component" value="Unassembled WGS sequence"/>
</dbReference>
<sequence length="124" mass="12846">MEAAAREGAAAVAAAAAAGSKGGLARVLRVGPGPGEWVVACKAGGLFVHRNQWDWSLPPSERVYAAQLLQDHVDQLLATSHWGTTPVEEGQGKVHLVHRLDKPASGCLLAALSAPPCAGHDAER</sequence>
<keyword evidence="2" id="KW-1185">Reference proteome</keyword>
<dbReference type="KEGG" id="acan:ACA1_115760"/>
<evidence type="ECO:0000313" key="2">
    <source>
        <dbReference type="Proteomes" id="UP000011083"/>
    </source>
</evidence>
<evidence type="ECO:0000313" key="1">
    <source>
        <dbReference type="EMBL" id="ELR20136.1"/>
    </source>
</evidence>
<protein>
    <submittedName>
        <fullName evidence="1">Uncharacterized protein</fullName>
    </submittedName>
</protein>
<dbReference type="EMBL" id="KB007926">
    <property type="protein sequence ID" value="ELR20136.1"/>
    <property type="molecule type" value="Genomic_DNA"/>
</dbReference>
<gene>
    <name evidence="1" type="ORF">ACA1_115760</name>
</gene>
<accession>L8H6R7</accession>
<dbReference type="GO" id="GO:0009982">
    <property type="term" value="F:pseudouridine synthase activity"/>
    <property type="evidence" value="ECO:0007669"/>
    <property type="project" value="InterPro"/>
</dbReference>
<name>L8H6R7_ACACF</name>
<dbReference type="InterPro" id="IPR020103">
    <property type="entry name" value="PsdUridine_synth_cat_dom_sf"/>
</dbReference>